<dbReference type="OrthoDB" id="69711at2759"/>
<dbReference type="Proteomes" id="UP000095300">
    <property type="component" value="Unassembled WGS sequence"/>
</dbReference>
<evidence type="ECO:0000256" key="1">
    <source>
        <dbReference type="SAM" id="MobiDB-lite"/>
    </source>
</evidence>
<sequence length="749" mass="84090">MSLEKYEASEEWRTNLKKFLFIERKPALKKTDNKADVSTSRYSLDVGKELQDIVNLHKNRKQTYMENKNCAISQNSLFSKEVKFSMSKSIHTSDRTSSANAEESLDNISDESFETLEKMCEKTASDPNSTLFNYLQKNSSKDARKNSPVRKINDTFEALEKMCDKTASDPDSTLFKYLNSDHKDEVLAIAKKRSADIGEKSYNNNAVNEIRTKFADCTMLDDVEAPSRLWENSITADAGFQTSPVKMIGLMRPSTILEEPVDESGTSDVSSQNSFQTASTKAPASDISSTYDTARESTVTNELSNQLPKGVEINVDDILMQAIEKSKNASLLPQIQTNHFELDENRFVDLENTLRRQESLVKVAIPDVVVKNDDKRENDVTTINDSSEDISVIDILSEDEQETPIKSNSAMLENGDKDYISVLNCNELNYENKENFSLDSLSEQSMKFNDTMEEVEYLLKKGIEYMTASDDAEGRNVQSKYPQLTLVESLKVRQGSQTANFRQNDSLDNSEAAAFVKIPQENIQQQTPNRFAFDMRPFPKLDIFGKPQQPAVTNPRQKELSSKQTFAHIVSPIGTYMKKTASTPLMSTSKVKNKNSNLLNSTAFRELEYESRLCQPKMVSIAHNKQCNGLPSLPGCLGIQKTLPKKAYISSELKHIVDERTPFTIPGGKKIQKYLENAMMPAVLRHDGKIKIPSGKSTICPTMAEPSSKEPNLTSQPRNTSQRKNASLADLSVMSGDVSMYTIMDAQKF</sequence>
<dbReference type="EnsemblMetazoa" id="SCAU008798-RA">
    <property type="protein sequence ID" value="SCAU008798-PA"/>
    <property type="gene ID" value="SCAU008798"/>
</dbReference>
<evidence type="ECO:0000313" key="3">
    <source>
        <dbReference type="Proteomes" id="UP000095300"/>
    </source>
</evidence>
<dbReference type="VEuPathDB" id="VectorBase:SCAU008798"/>
<evidence type="ECO:0000313" key="2">
    <source>
        <dbReference type="EnsemblMetazoa" id="SCAU008798-PA"/>
    </source>
</evidence>
<protein>
    <submittedName>
        <fullName evidence="2">Uncharacterized protein</fullName>
    </submittedName>
</protein>
<name>A0A1I8PK35_STOCA</name>
<feature type="region of interest" description="Disordered" evidence="1">
    <location>
        <begin position="695"/>
        <end position="726"/>
    </location>
</feature>
<feature type="region of interest" description="Disordered" evidence="1">
    <location>
        <begin position="260"/>
        <end position="293"/>
    </location>
</feature>
<proteinExistence type="predicted"/>
<gene>
    <name evidence="2" type="primary">106093910</name>
</gene>
<dbReference type="AlphaFoldDB" id="A0A1I8PK35"/>
<feature type="compositionally biased region" description="Polar residues" evidence="1">
    <location>
        <begin position="264"/>
        <end position="293"/>
    </location>
</feature>
<reference evidence="2" key="1">
    <citation type="submission" date="2020-05" db="UniProtKB">
        <authorList>
            <consortium name="EnsemblMetazoa"/>
        </authorList>
    </citation>
    <scope>IDENTIFICATION</scope>
    <source>
        <strain evidence="2">USDA</strain>
    </source>
</reference>
<feature type="compositionally biased region" description="Polar residues" evidence="1">
    <location>
        <begin position="709"/>
        <end position="725"/>
    </location>
</feature>
<organism evidence="2 3">
    <name type="scientific">Stomoxys calcitrans</name>
    <name type="common">Stable fly</name>
    <name type="synonym">Conops calcitrans</name>
    <dbReference type="NCBI Taxonomy" id="35570"/>
    <lineage>
        <taxon>Eukaryota</taxon>
        <taxon>Metazoa</taxon>
        <taxon>Ecdysozoa</taxon>
        <taxon>Arthropoda</taxon>
        <taxon>Hexapoda</taxon>
        <taxon>Insecta</taxon>
        <taxon>Pterygota</taxon>
        <taxon>Neoptera</taxon>
        <taxon>Endopterygota</taxon>
        <taxon>Diptera</taxon>
        <taxon>Brachycera</taxon>
        <taxon>Muscomorpha</taxon>
        <taxon>Muscoidea</taxon>
        <taxon>Muscidae</taxon>
        <taxon>Stomoxys</taxon>
    </lineage>
</organism>
<accession>A0A1I8PK35</accession>
<keyword evidence="3" id="KW-1185">Reference proteome</keyword>